<gene>
    <name evidence="3" type="ORF">CMQ_451</name>
</gene>
<dbReference type="PIRSF" id="PIRSF029171">
    <property type="entry name" value="Esterase_LipA"/>
    <property type="match status" value="1"/>
</dbReference>
<feature type="signal peptide" evidence="2">
    <location>
        <begin position="1"/>
        <end position="19"/>
    </location>
</feature>
<proteinExistence type="inferred from homology"/>
<reference evidence="3 4" key="1">
    <citation type="journal article" date="2011" name="Proc. Natl. Acad. Sci. U.S.A.">
        <title>Genome and transcriptome analyses of the mountain pine beetle-fungal symbiont Grosmannia clavigera, a lodgepole pine pathogen.</title>
        <authorList>
            <person name="DiGuistini S."/>
            <person name="Wang Y."/>
            <person name="Liao N.Y."/>
            <person name="Taylor G."/>
            <person name="Tanguay P."/>
            <person name="Feau N."/>
            <person name="Henrissat B."/>
            <person name="Chan S.K."/>
            <person name="Hesse-Orce U."/>
            <person name="Alamouti S.M."/>
            <person name="Tsui C.K.M."/>
            <person name="Docking R.T."/>
            <person name="Levasseur A."/>
            <person name="Haridas S."/>
            <person name="Robertson G."/>
            <person name="Birol I."/>
            <person name="Holt R.A."/>
            <person name="Marra M.A."/>
            <person name="Hamelin R.C."/>
            <person name="Hirst M."/>
            <person name="Jones S.J.M."/>
            <person name="Bohlmann J."/>
            <person name="Breuil C."/>
        </authorList>
    </citation>
    <scope>NUCLEOTIDE SEQUENCE [LARGE SCALE GENOMIC DNA]</scope>
    <source>
        <strain evidence="4">kw1407 / UAMH 11150</strain>
    </source>
</reference>
<evidence type="ECO:0000313" key="3">
    <source>
        <dbReference type="EMBL" id="EFX03523.1"/>
    </source>
</evidence>
<name>F0XEE9_GROCL</name>
<dbReference type="Proteomes" id="UP000007796">
    <property type="component" value="Unassembled WGS sequence"/>
</dbReference>
<dbReference type="SUPFAM" id="SSF53474">
    <property type="entry name" value="alpha/beta-Hydrolases"/>
    <property type="match status" value="1"/>
</dbReference>
<dbReference type="Pfam" id="PF03583">
    <property type="entry name" value="LIP"/>
    <property type="match status" value="1"/>
</dbReference>
<dbReference type="InterPro" id="IPR005152">
    <property type="entry name" value="Lipase_secreted"/>
</dbReference>
<comment type="similarity">
    <text evidence="2">Belongs to the AB hydrolase superfamily. Lipase family.</text>
</comment>
<keyword evidence="4" id="KW-1185">Reference proteome</keyword>
<dbReference type="Gene3D" id="1.10.260.130">
    <property type="match status" value="1"/>
</dbReference>
<sequence length="426" mass="45638">MVTLHALLTVLMLSTLSQAIPLIRRSTVLPSNDAFYHVPDNITSYSPRAIINYRKPPAPIAAFAKYPINLQNSWQILYRTTDSLNNATATVLTVLVPYNADFSKVLSYQIAEDAASPNLPLPRKLRPSAALEQHWVLIVPDHEGPAAAYLANHLAGYSTLDGIRAGLSSGNITGMKSDATVAMWGYSGGSLASGWAAELQPLYAPELKIAGAAIGGTVPNISNVISSVDGSTSAGLVPTGVMGLANQYPLVKAIVEQHVLPQYLDAFANTTKQCLEEDLSDFSDKNVSSMLDSPDLFTNTAMMNVFSANALGSNIPQIPLYIYKAVQDELSPIADTDKMYGQYCAGGAIVKYERDLVFNHGTLSAVGAPKALTWLIQVFDGTATQKSCTKETIISSLLDPVVLGVLPEFIFEDLLDLLGKEVGTSL</sequence>
<dbReference type="PANTHER" id="PTHR34853">
    <property type="match status" value="1"/>
</dbReference>
<evidence type="ECO:0000256" key="1">
    <source>
        <dbReference type="ARBA" id="ARBA00022801"/>
    </source>
</evidence>
<dbReference type="AlphaFoldDB" id="F0XEE9"/>
<dbReference type="GO" id="GO:0016042">
    <property type="term" value="P:lipid catabolic process"/>
    <property type="evidence" value="ECO:0007669"/>
    <property type="project" value="UniProtKB-UniRule"/>
</dbReference>
<keyword evidence="1" id="KW-0378">Hydrolase</keyword>
<dbReference type="EMBL" id="GL629765">
    <property type="protein sequence ID" value="EFX03523.1"/>
    <property type="molecule type" value="Genomic_DNA"/>
</dbReference>
<dbReference type="Gene3D" id="3.40.50.1820">
    <property type="entry name" value="alpha/beta hydrolase"/>
    <property type="match status" value="1"/>
</dbReference>
<dbReference type="eggNOG" id="ENOG502S2P7">
    <property type="taxonomic scope" value="Eukaryota"/>
</dbReference>
<evidence type="ECO:0000313" key="4">
    <source>
        <dbReference type="Proteomes" id="UP000007796"/>
    </source>
</evidence>
<protein>
    <submittedName>
        <fullName evidence="3">Secretory lipase</fullName>
    </submittedName>
</protein>
<dbReference type="InterPro" id="IPR029058">
    <property type="entry name" value="AB_hydrolase_fold"/>
</dbReference>
<keyword evidence="2" id="KW-0732">Signal</keyword>
<dbReference type="HOGENOM" id="CLU_029538_5_0_1"/>
<dbReference type="PANTHER" id="PTHR34853:SF5">
    <property type="entry name" value="LIP-DOMAIN-CONTAINING PROTEIN-RELATED"/>
    <property type="match status" value="1"/>
</dbReference>
<feature type="chain" id="PRO_5013434851" evidence="2">
    <location>
        <begin position="20"/>
        <end position="426"/>
    </location>
</feature>
<dbReference type="ESTHER" id="grocl-f0xee9">
    <property type="family name" value="Fungal-Bact_LIP"/>
</dbReference>
<accession>F0XEE9</accession>
<dbReference type="GeneID" id="25977729"/>
<evidence type="ECO:0000256" key="2">
    <source>
        <dbReference type="PIRNR" id="PIRNR029171"/>
    </source>
</evidence>
<organism evidence="4">
    <name type="scientific">Grosmannia clavigera (strain kw1407 / UAMH 11150)</name>
    <name type="common">Blue stain fungus</name>
    <name type="synonym">Graphiocladiella clavigera</name>
    <dbReference type="NCBI Taxonomy" id="655863"/>
    <lineage>
        <taxon>Eukaryota</taxon>
        <taxon>Fungi</taxon>
        <taxon>Dikarya</taxon>
        <taxon>Ascomycota</taxon>
        <taxon>Pezizomycotina</taxon>
        <taxon>Sordariomycetes</taxon>
        <taxon>Sordariomycetidae</taxon>
        <taxon>Ophiostomatales</taxon>
        <taxon>Ophiostomataceae</taxon>
        <taxon>Leptographium</taxon>
    </lineage>
</organism>
<dbReference type="InParanoid" id="F0XEE9"/>
<dbReference type="GO" id="GO:0004806">
    <property type="term" value="F:triacylglycerol lipase activity"/>
    <property type="evidence" value="ECO:0007669"/>
    <property type="project" value="UniProtKB-UniRule"/>
</dbReference>
<dbReference type="OrthoDB" id="2373480at2759"/>
<dbReference type="RefSeq" id="XP_014173005.1">
    <property type="nucleotide sequence ID" value="XM_014317530.1"/>
</dbReference>